<keyword evidence="2 3" id="KW-0732">Signal</keyword>
<name>A0ABM9HGD5_9BACT</name>
<accession>A0ABM9HGD5</accession>
<dbReference type="InterPro" id="IPR028082">
    <property type="entry name" value="Peripla_BP_I"/>
</dbReference>
<dbReference type="Gene3D" id="3.40.50.2300">
    <property type="match status" value="2"/>
</dbReference>
<dbReference type="PANTHER" id="PTHR30483">
    <property type="entry name" value="LEUCINE-SPECIFIC-BINDING PROTEIN"/>
    <property type="match status" value="1"/>
</dbReference>
<dbReference type="InterPro" id="IPR051010">
    <property type="entry name" value="BCAA_transport"/>
</dbReference>
<evidence type="ECO:0000256" key="1">
    <source>
        <dbReference type="ARBA" id="ARBA00010062"/>
    </source>
</evidence>
<dbReference type="RefSeq" id="WP_282012232.1">
    <property type="nucleotide sequence ID" value="NZ_OX336137.1"/>
</dbReference>
<organism evidence="5 6">
    <name type="scientific">Nitrospina watsonii</name>
    <dbReference type="NCBI Taxonomy" id="1323948"/>
    <lineage>
        <taxon>Bacteria</taxon>
        <taxon>Pseudomonadati</taxon>
        <taxon>Nitrospinota/Tectimicrobiota group</taxon>
        <taxon>Nitrospinota</taxon>
        <taxon>Nitrospinia</taxon>
        <taxon>Nitrospinales</taxon>
        <taxon>Nitrospinaceae</taxon>
        <taxon>Nitrospina</taxon>
    </lineage>
</organism>
<proteinExistence type="inferred from homology"/>
<evidence type="ECO:0000259" key="4">
    <source>
        <dbReference type="Pfam" id="PF13458"/>
    </source>
</evidence>
<reference evidence="5 6" key="1">
    <citation type="submission" date="2022-09" db="EMBL/GenBank/DDBJ databases">
        <authorList>
            <person name="Kop L."/>
        </authorList>
    </citation>
    <scope>NUCLEOTIDE SEQUENCE [LARGE SCALE GENOMIC DNA]</scope>
    <source>
        <strain evidence="5 6">347</strain>
    </source>
</reference>
<feature type="chain" id="PRO_5047318724" evidence="3">
    <location>
        <begin position="28"/>
        <end position="380"/>
    </location>
</feature>
<evidence type="ECO:0000256" key="2">
    <source>
        <dbReference type="ARBA" id="ARBA00022729"/>
    </source>
</evidence>
<sequence length="380" mass="42300">MQTFRVCKGVLCALLMFWMLAPMQALAAGKGTIVLGAVLPLSGENASQGTDAERGIQLALKAHTAALHKQGIKIKMVFVDDRSDPEQGRKVTRALIEEEQVRAIIGPFTSPVFLEMAPMVQKHRVVLVSGSASTPRIRKSGDYAFSLVTLDDRQGKALARFGYEILRAHIGVILYLDNDYGRGLQNIVRREFEKLGGTIQWTHGISKNTAEFHDILEQVKELEPHCVFLLTYPAEGGLLLKQARELGMETPFLGGDGVYSQDLIDIAGEAARNTFVSAMNWRLQSPEPHIRQFVKRFTAQYGMQPNLYSASYFDATSVILESLLAGKTEPDALRDHIHGAQFKGATGDIRFDHGQALKKPIDIFKVEDYTFDYFQTIMTH</sequence>
<evidence type="ECO:0000313" key="5">
    <source>
        <dbReference type="EMBL" id="CAI2719395.1"/>
    </source>
</evidence>
<keyword evidence="6" id="KW-1185">Reference proteome</keyword>
<evidence type="ECO:0000256" key="3">
    <source>
        <dbReference type="SAM" id="SignalP"/>
    </source>
</evidence>
<dbReference type="PANTHER" id="PTHR30483:SF6">
    <property type="entry name" value="PERIPLASMIC BINDING PROTEIN OF ABC TRANSPORTER FOR NATURAL AMINO ACIDS"/>
    <property type="match status" value="1"/>
</dbReference>
<feature type="signal peptide" evidence="3">
    <location>
        <begin position="1"/>
        <end position="27"/>
    </location>
</feature>
<evidence type="ECO:0000313" key="6">
    <source>
        <dbReference type="Proteomes" id="UP001157733"/>
    </source>
</evidence>
<gene>
    <name evidence="5" type="ORF">NSPWAT_2539</name>
</gene>
<dbReference type="InterPro" id="IPR028081">
    <property type="entry name" value="Leu-bd"/>
</dbReference>
<dbReference type="CDD" id="cd06347">
    <property type="entry name" value="PBP1_ABC_LivK_ligand_binding-like"/>
    <property type="match status" value="1"/>
</dbReference>
<keyword evidence="5" id="KW-0675">Receptor</keyword>
<dbReference type="EMBL" id="OX336137">
    <property type="protein sequence ID" value="CAI2719395.1"/>
    <property type="molecule type" value="Genomic_DNA"/>
</dbReference>
<dbReference type="Proteomes" id="UP001157733">
    <property type="component" value="Chromosome"/>
</dbReference>
<protein>
    <submittedName>
        <fullName evidence="5">Extracellular ligand-binding receptor</fullName>
    </submittedName>
</protein>
<dbReference type="SUPFAM" id="SSF53822">
    <property type="entry name" value="Periplasmic binding protein-like I"/>
    <property type="match status" value="1"/>
</dbReference>
<comment type="similarity">
    <text evidence="1">Belongs to the leucine-binding protein family.</text>
</comment>
<dbReference type="Pfam" id="PF13458">
    <property type="entry name" value="Peripla_BP_6"/>
    <property type="match status" value="1"/>
</dbReference>
<feature type="domain" description="Leucine-binding protein" evidence="4">
    <location>
        <begin position="32"/>
        <end position="367"/>
    </location>
</feature>